<feature type="signal peptide" evidence="1">
    <location>
        <begin position="1"/>
        <end position="23"/>
    </location>
</feature>
<dbReference type="Pfam" id="PF18626">
    <property type="entry name" value="Gln_deamidase_2"/>
    <property type="match status" value="1"/>
</dbReference>
<keyword evidence="4" id="KW-1185">Reference proteome</keyword>
<dbReference type="Gene3D" id="3.10.620.30">
    <property type="match status" value="1"/>
</dbReference>
<accession>A0A5N4BVQ0</accession>
<dbReference type="Proteomes" id="UP000326384">
    <property type="component" value="Unassembled WGS sequence"/>
</dbReference>
<feature type="chain" id="PRO_5047118528" description="Protein glutaminase domain-containing protein" evidence="1">
    <location>
        <begin position="24"/>
        <end position="317"/>
    </location>
</feature>
<feature type="domain" description="Protein glutaminase" evidence="2">
    <location>
        <begin position="55"/>
        <end position="169"/>
    </location>
</feature>
<comment type="caution">
    <text evidence="3">The sequence shown here is derived from an EMBL/GenBank/DDBJ whole genome shotgun (WGS) entry which is preliminary data.</text>
</comment>
<dbReference type="InterPro" id="IPR041325">
    <property type="entry name" value="Gln_deamidase_2"/>
</dbReference>
<evidence type="ECO:0000256" key="1">
    <source>
        <dbReference type="SAM" id="SignalP"/>
    </source>
</evidence>
<dbReference type="EMBL" id="VTPV01000001">
    <property type="protein sequence ID" value="KAB1232514.1"/>
    <property type="molecule type" value="Genomic_DNA"/>
</dbReference>
<sequence>MKHKLILFLLVAISFAPKTYAQAYFDLTRDFPSNGNQNYLADFKTIQTYSPTKVKQVFDSISKSGIEFNYPQGGCQNRAQIMSMLLDKKFNIQHCKVWLFSPADLYVGNTKSLEIYDKNQLSPDNTIKWLYHVAPCVLVNDNGKIDTLVIDPSIDNSQPLKLSNWLKKIKNSDVSKYTFLNPKLYFFDTNNNIISGVFYKFDIDPRYANDSYRELTLEKSLAINDLAIYILNKYIIPLRTSTQQSDLSKLAELKKLFSNIAALTQIFGSQESYLGTTFADNIYPRNLFENYPEIMNDAMKFYIDKYGSWTKRVAALK</sequence>
<organism evidence="3 4">
    <name type="scientific">Chryseobacterium viscerum</name>
    <dbReference type="NCBI Taxonomy" id="1037377"/>
    <lineage>
        <taxon>Bacteria</taxon>
        <taxon>Pseudomonadati</taxon>
        <taxon>Bacteroidota</taxon>
        <taxon>Flavobacteriia</taxon>
        <taxon>Flavobacteriales</taxon>
        <taxon>Weeksellaceae</taxon>
        <taxon>Chryseobacterium group</taxon>
        <taxon>Chryseobacterium</taxon>
    </lineage>
</organism>
<keyword evidence="1" id="KW-0732">Signal</keyword>
<reference evidence="3 4" key="1">
    <citation type="journal article" date="2019" name="Stand. Genomic Sci.">
        <title>Draft Whole-Genome Sequence of a Novel Chryseobacterium viscerum Strain Isolated from Fresh Water at Dripping Springs, New Mexico.</title>
        <authorList>
            <person name="Kyndt J.A."/>
            <person name="Moore T.C."/>
        </authorList>
    </citation>
    <scope>NUCLEOTIDE SEQUENCE [LARGE SCALE GENOMIC DNA]</scope>
    <source>
        <strain evidence="3 4">DPS</strain>
    </source>
</reference>
<name>A0A5N4BVQ0_9FLAO</name>
<dbReference type="RefSeq" id="WP_152288752.1">
    <property type="nucleotide sequence ID" value="NZ_VTPV01000001.1"/>
</dbReference>
<proteinExistence type="predicted"/>
<evidence type="ECO:0000313" key="3">
    <source>
        <dbReference type="EMBL" id="KAB1232514.1"/>
    </source>
</evidence>
<protein>
    <recommendedName>
        <fullName evidence="2">Protein glutaminase domain-containing protein</fullName>
    </recommendedName>
</protein>
<evidence type="ECO:0000259" key="2">
    <source>
        <dbReference type="Pfam" id="PF18626"/>
    </source>
</evidence>
<gene>
    <name evidence="3" type="ORF">F8D52_01755</name>
</gene>
<evidence type="ECO:0000313" key="4">
    <source>
        <dbReference type="Proteomes" id="UP000326384"/>
    </source>
</evidence>